<dbReference type="GO" id="GO:0004540">
    <property type="term" value="F:RNA nuclease activity"/>
    <property type="evidence" value="ECO:0007669"/>
    <property type="project" value="InterPro"/>
</dbReference>
<feature type="compositionally biased region" description="Basic residues" evidence="1">
    <location>
        <begin position="233"/>
        <end position="242"/>
    </location>
</feature>
<feature type="region of interest" description="Disordered" evidence="1">
    <location>
        <begin position="184"/>
        <end position="248"/>
    </location>
</feature>
<proteinExistence type="predicted"/>
<dbReference type="Pfam" id="PF12872">
    <property type="entry name" value="OST-HTH"/>
    <property type="match status" value="1"/>
</dbReference>
<evidence type="ECO:0000259" key="2">
    <source>
        <dbReference type="PROSITE" id="PS51644"/>
    </source>
</evidence>
<keyword evidence="4" id="KW-1185">Reference proteome</keyword>
<dbReference type="OrthoDB" id="2379772at2"/>
<dbReference type="Proteomes" id="UP000318336">
    <property type="component" value="Unassembled WGS sequence"/>
</dbReference>
<dbReference type="InterPro" id="IPR041966">
    <property type="entry name" value="LOTUS-like"/>
</dbReference>
<dbReference type="InterPro" id="IPR021139">
    <property type="entry name" value="NYN"/>
</dbReference>
<evidence type="ECO:0000313" key="3">
    <source>
        <dbReference type="EMBL" id="TQL32820.1"/>
    </source>
</evidence>
<evidence type="ECO:0000313" key="4">
    <source>
        <dbReference type="Proteomes" id="UP000318336"/>
    </source>
</evidence>
<protein>
    <submittedName>
        <fullName evidence="3">Uncharacterized LabA/DUF88 family protein</fullName>
    </submittedName>
</protein>
<dbReference type="CDD" id="cd11297">
    <property type="entry name" value="PIN_LabA-like_N_1"/>
    <property type="match status" value="1"/>
</dbReference>
<evidence type="ECO:0000256" key="1">
    <source>
        <dbReference type="SAM" id="MobiDB-lite"/>
    </source>
</evidence>
<dbReference type="CDD" id="cd10146">
    <property type="entry name" value="LabA_like_C"/>
    <property type="match status" value="1"/>
</dbReference>
<dbReference type="PROSITE" id="PS51644">
    <property type="entry name" value="HTH_OST"/>
    <property type="match status" value="1"/>
</dbReference>
<dbReference type="Gene3D" id="3.30.420.610">
    <property type="entry name" value="LOTUS domain-like"/>
    <property type="match status" value="1"/>
</dbReference>
<dbReference type="Gene3D" id="3.40.50.1010">
    <property type="entry name" value="5'-nuclease"/>
    <property type="match status" value="1"/>
</dbReference>
<feature type="compositionally biased region" description="Acidic residues" evidence="1">
    <location>
        <begin position="190"/>
        <end position="203"/>
    </location>
</feature>
<accession>A0A542XAJ2</accession>
<dbReference type="RefSeq" id="WP_142004906.1">
    <property type="nucleotide sequence ID" value="NZ_CAJTBP010000001.1"/>
</dbReference>
<reference evidence="3 4" key="1">
    <citation type="submission" date="2019-06" db="EMBL/GenBank/DDBJ databases">
        <title>Sequencing the genomes of 1000 actinobacteria strains.</title>
        <authorList>
            <person name="Klenk H.-P."/>
        </authorList>
    </citation>
    <scope>NUCLEOTIDE SEQUENCE [LARGE SCALE GENOMIC DNA]</scope>
    <source>
        <strain evidence="3 4">DSM 24617</strain>
    </source>
</reference>
<dbReference type="PANTHER" id="PTHR35811:SF1">
    <property type="entry name" value="HTH OST-TYPE DOMAIN-CONTAINING PROTEIN"/>
    <property type="match status" value="1"/>
</dbReference>
<feature type="compositionally biased region" description="Low complexity" evidence="1">
    <location>
        <begin position="222"/>
        <end position="232"/>
    </location>
</feature>
<organism evidence="3 4">
    <name type="scientific">Barrientosiimonas humi</name>
    <dbReference type="NCBI Taxonomy" id="999931"/>
    <lineage>
        <taxon>Bacteria</taxon>
        <taxon>Bacillati</taxon>
        <taxon>Actinomycetota</taxon>
        <taxon>Actinomycetes</taxon>
        <taxon>Micrococcales</taxon>
        <taxon>Dermacoccaceae</taxon>
        <taxon>Barrientosiimonas</taxon>
    </lineage>
</organism>
<gene>
    <name evidence="3" type="ORF">FB554_0952</name>
</gene>
<name>A0A542XAJ2_9MICO</name>
<comment type="caution">
    <text evidence="3">The sequence shown here is derived from an EMBL/GenBank/DDBJ whole genome shotgun (WGS) entry which is preliminary data.</text>
</comment>
<dbReference type="Pfam" id="PF01936">
    <property type="entry name" value="NYN"/>
    <property type="match status" value="1"/>
</dbReference>
<sequence>MPAPRVAVYIDFDNVVISRYDQVHAGKRDPWRADNARDHVADWGSTDPVDVRLAEATVDIGAVLDYAASYGTVALARAYADWSVPANAAYRRQLVDRAVDLTQLFPVSGTKNGADIRLAIDAMEDLGQYADITHVVIVGGDSDYIALAQRCKQWGRFVVGIGVTGSTSRALIAACDEFSSYDALPGVPPLEDDQPSSEPDAEEAQPAADATTKAPAKKATAKKTASGRASKTAAKKTAKAPAKKSGQQEATDLLLRALTIAADRGDEAEWFFGGGIKSQMQRMDPGFKEKALGFKNFSDFVQSRDDLVEVQLTDDAGHLRLRLKES</sequence>
<dbReference type="PANTHER" id="PTHR35811">
    <property type="entry name" value="SLR1870 PROTEIN"/>
    <property type="match status" value="1"/>
</dbReference>
<dbReference type="EMBL" id="VFOK01000001">
    <property type="protein sequence ID" value="TQL32820.1"/>
    <property type="molecule type" value="Genomic_DNA"/>
</dbReference>
<dbReference type="InterPro" id="IPR025605">
    <property type="entry name" value="OST-HTH/LOTUS_dom"/>
</dbReference>
<feature type="domain" description="HTH OST-type" evidence="2">
    <location>
        <begin position="246"/>
        <end position="325"/>
    </location>
</feature>
<dbReference type="AlphaFoldDB" id="A0A542XAJ2"/>
<feature type="compositionally biased region" description="Low complexity" evidence="1">
    <location>
        <begin position="204"/>
        <end position="214"/>
    </location>
</feature>